<dbReference type="GO" id="GO:0016491">
    <property type="term" value="F:oxidoreductase activity"/>
    <property type="evidence" value="ECO:0007669"/>
    <property type="project" value="InterPro"/>
</dbReference>
<dbReference type="CDD" id="cd02440">
    <property type="entry name" value="AdoMet_MTases"/>
    <property type="match status" value="1"/>
</dbReference>
<feature type="region of interest" description="N-terminal hotdog fold" evidence="5">
    <location>
        <begin position="1148"/>
        <end position="1286"/>
    </location>
</feature>
<dbReference type="InterPro" id="IPR049551">
    <property type="entry name" value="PKS_DH_C"/>
</dbReference>
<dbReference type="InterPro" id="IPR049552">
    <property type="entry name" value="PKS_DH_N"/>
</dbReference>
<dbReference type="Gene3D" id="3.10.129.110">
    <property type="entry name" value="Polyketide synthase dehydratase"/>
    <property type="match status" value="1"/>
</dbReference>
<dbReference type="SUPFAM" id="SSF53448">
    <property type="entry name" value="Nucleotide-diphospho-sugar transferases"/>
    <property type="match status" value="1"/>
</dbReference>
<dbReference type="SMART" id="SM00826">
    <property type="entry name" value="PKS_DH"/>
    <property type="match status" value="1"/>
</dbReference>
<dbReference type="InterPro" id="IPR020807">
    <property type="entry name" value="PKS_DH"/>
</dbReference>
<keyword evidence="4" id="KW-0511">Multifunctional enzyme</keyword>
<feature type="region of interest" description="C-terminal hotdog fold" evidence="5">
    <location>
        <begin position="1302"/>
        <end position="1452"/>
    </location>
</feature>
<dbReference type="Pfam" id="PF08242">
    <property type="entry name" value="Methyltransf_12"/>
    <property type="match status" value="1"/>
</dbReference>
<keyword evidence="9" id="KW-1185">Reference proteome</keyword>
<dbReference type="InterPro" id="IPR011032">
    <property type="entry name" value="GroES-like_sf"/>
</dbReference>
<dbReference type="Gene3D" id="3.40.50.720">
    <property type="entry name" value="NAD(P)-binding Rossmann-like Domain"/>
    <property type="match status" value="2"/>
</dbReference>
<dbReference type="CDD" id="cd00833">
    <property type="entry name" value="PKS"/>
    <property type="match status" value="1"/>
</dbReference>
<dbReference type="PANTHER" id="PTHR45681:SF6">
    <property type="entry name" value="POLYKETIDE SYNTHASE 37"/>
    <property type="match status" value="1"/>
</dbReference>
<dbReference type="InterPro" id="IPR029063">
    <property type="entry name" value="SAM-dependent_MTases_sf"/>
</dbReference>
<dbReference type="PROSITE" id="PS52019">
    <property type="entry name" value="PKS_MFAS_DH"/>
    <property type="match status" value="1"/>
</dbReference>
<dbReference type="OrthoDB" id="3509362at2759"/>
<comment type="caution">
    <text evidence="8">The sequence shown here is derived from an EMBL/GenBank/DDBJ whole genome shotgun (WGS) entry which is preliminary data.</text>
</comment>
<evidence type="ECO:0000256" key="4">
    <source>
        <dbReference type="ARBA" id="ARBA00023268"/>
    </source>
</evidence>
<protein>
    <submittedName>
        <fullName evidence="8">Erythronolide synthase, modules 3 and 4</fullName>
    </submittedName>
</protein>
<dbReference type="InterPro" id="IPR049900">
    <property type="entry name" value="PKS_mFAS_DH"/>
</dbReference>
<evidence type="ECO:0000313" key="8">
    <source>
        <dbReference type="EMBL" id="OXA60677.1"/>
    </source>
</evidence>
<dbReference type="InterPro" id="IPR016035">
    <property type="entry name" value="Acyl_Trfase/lysoPLipase"/>
</dbReference>
<dbReference type="SUPFAM" id="SSF52151">
    <property type="entry name" value="FabD/lysophospholipase-like"/>
    <property type="match status" value="1"/>
</dbReference>
<dbReference type="CDD" id="cd05195">
    <property type="entry name" value="enoyl_red"/>
    <property type="match status" value="1"/>
</dbReference>
<organism evidence="8 9">
    <name type="scientific">Folsomia candida</name>
    <name type="common">Springtail</name>
    <dbReference type="NCBI Taxonomy" id="158441"/>
    <lineage>
        <taxon>Eukaryota</taxon>
        <taxon>Metazoa</taxon>
        <taxon>Ecdysozoa</taxon>
        <taxon>Arthropoda</taxon>
        <taxon>Hexapoda</taxon>
        <taxon>Collembola</taxon>
        <taxon>Entomobryomorpha</taxon>
        <taxon>Isotomoidea</taxon>
        <taxon>Isotomidae</taxon>
        <taxon>Proisotominae</taxon>
        <taxon>Folsomia</taxon>
    </lineage>
</organism>
<dbReference type="InterPro" id="IPR050444">
    <property type="entry name" value="Polyketide_Synthase"/>
</dbReference>
<dbReference type="Gene3D" id="3.40.366.10">
    <property type="entry name" value="Malonyl-Coenzyme A Acyl Carrier Protein, domain 2"/>
    <property type="match status" value="1"/>
</dbReference>
<dbReference type="PROSITE" id="PS00606">
    <property type="entry name" value="KS3_1"/>
    <property type="match status" value="1"/>
</dbReference>
<dbReference type="Pfam" id="PF22621">
    <property type="entry name" value="CurL-like_PKS_C"/>
    <property type="match status" value="1"/>
</dbReference>
<dbReference type="InterPro" id="IPR020843">
    <property type="entry name" value="ER"/>
</dbReference>
<dbReference type="EMBL" id="LNIX01000002">
    <property type="protein sequence ID" value="OXA60677.1"/>
    <property type="molecule type" value="Genomic_DNA"/>
</dbReference>
<dbReference type="InterPro" id="IPR029044">
    <property type="entry name" value="Nucleotide-diphossugar_trans"/>
</dbReference>
<dbReference type="Pfam" id="PF08240">
    <property type="entry name" value="ADH_N"/>
    <property type="match status" value="1"/>
</dbReference>
<dbReference type="InterPro" id="IPR014031">
    <property type="entry name" value="Ketoacyl_synth_C"/>
</dbReference>
<dbReference type="Gene3D" id="3.90.550.10">
    <property type="entry name" value="Spore Coat Polysaccharide Biosynthesis Protein SpsA, Chain A"/>
    <property type="match status" value="1"/>
</dbReference>
<dbReference type="SMART" id="SM00829">
    <property type="entry name" value="PKS_ER"/>
    <property type="match status" value="1"/>
</dbReference>
<feature type="domain" description="PKS/mFAS DH" evidence="7">
    <location>
        <begin position="1148"/>
        <end position="1452"/>
    </location>
</feature>
<dbReference type="InterPro" id="IPR001227">
    <property type="entry name" value="Ac_transferase_dom_sf"/>
</dbReference>
<dbReference type="SMART" id="SM00825">
    <property type="entry name" value="PKS_KS"/>
    <property type="match status" value="1"/>
</dbReference>
<accession>A0A226EU52</accession>
<dbReference type="Pfam" id="PF02801">
    <property type="entry name" value="Ketoacyl-synt_C"/>
    <property type="match status" value="1"/>
</dbReference>
<dbReference type="GO" id="GO:0004315">
    <property type="term" value="F:3-oxoacyl-[acyl-carrier-protein] synthase activity"/>
    <property type="evidence" value="ECO:0007669"/>
    <property type="project" value="InterPro"/>
</dbReference>
<dbReference type="Pfam" id="PF14765">
    <property type="entry name" value="PS-DH"/>
    <property type="match status" value="1"/>
</dbReference>
<dbReference type="InterPro" id="IPR020841">
    <property type="entry name" value="PKS_Beta-ketoAc_synthase_dom"/>
</dbReference>
<keyword evidence="3" id="KW-0808">Transferase</keyword>
<evidence type="ECO:0000256" key="5">
    <source>
        <dbReference type="PROSITE-ProRule" id="PRU01363"/>
    </source>
</evidence>
<dbReference type="SUPFAM" id="SSF53335">
    <property type="entry name" value="S-adenosyl-L-methionine-dependent methyltransferases"/>
    <property type="match status" value="1"/>
</dbReference>
<reference evidence="8 9" key="1">
    <citation type="submission" date="2015-12" db="EMBL/GenBank/DDBJ databases">
        <title>The genome of Folsomia candida.</title>
        <authorList>
            <person name="Faddeeva A."/>
            <person name="Derks M.F."/>
            <person name="Anvar Y."/>
            <person name="Smit S."/>
            <person name="Van Straalen N."/>
            <person name="Roelofs D."/>
        </authorList>
    </citation>
    <scope>NUCLEOTIDE SEQUENCE [LARGE SCALE GENOMIC DNA]</scope>
    <source>
        <strain evidence="8 9">VU population</strain>
        <tissue evidence="8">Whole body</tissue>
    </source>
</reference>
<dbReference type="Pfam" id="PF00109">
    <property type="entry name" value="ketoacyl-synt"/>
    <property type="match status" value="1"/>
</dbReference>
<dbReference type="Gene3D" id="3.40.50.150">
    <property type="entry name" value="Vaccinia Virus protein VP39"/>
    <property type="match status" value="1"/>
</dbReference>
<evidence type="ECO:0000256" key="3">
    <source>
        <dbReference type="ARBA" id="ARBA00022679"/>
    </source>
</evidence>
<feature type="active site" description="Proton donor; for dehydratase activity" evidence="5">
    <location>
        <position position="1368"/>
    </location>
</feature>
<dbReference type="SUPFAM" id="SSF51735">
    <property type="entry name" value="NAD(P)-binding Rossmann-fold domains"/>
    <property type="match status" value="2"/>
</dbReference>
<dbReference type="InterPro" id="IPR014030">
    <property type="entry name" value="Ketoacyl_synth_N"/>
</dbReference>
<evidence type="ECO:0000259" key="7">
    <source>
        <dbReference type="PROSITE" id="PS52019"/>
    </source>
</evidence>
<dbReference type="SUPFAM" id="SSF55048">
    <property type="entry name" value="Probable ACP-binding domain of malonyl-CoA ACP transacylase"/>
    <property type="match status" value="1"/>
</dbReference>
<dbReference type="GO" id="GO:0006633">
    <property type="term" value="P:fatty acid biosynthetic process"/>
    <property type="evidence" value="ECO:0007669"/>
    <property type="project" value="UniProtKB-UniPathway"/>
</dbReference>
<dbReference type="STRING" id="158441.A0A226EU52"/>
<evidence type="ECO:0000313" key="9">
    <source>
        <dbReference type="Proteomes" id="UP000198287"/>
    </source>
</evidence>
<dbReference type="PANTHER" id="PTHR45681">
    <property type="entry name" value="POLYKETIDE SYNTHASE 44-RELATED"/>
    <property type="match status" value="1"/>
</dbReference>
<dbReference type="SMART" id="SM00827">
    <property type="entry name" value="PKS_AT"/>
    <property type="match status" value="1"/>
</dbReference>
<evidence type="ECO:0000256" key="1">
    <source>
        <dbReference type="ARBA" id="ARBA00022450"/>
    </source>
</evidence>
<dbReference type="InterPro" id="IPR018201">
    <property type="entry name" value="Ketoacyl_synth_AS"/>
</dbReference>
<dbReference type="InterPro" id="IPR013217">
    <property type="entry name" value="Methyltransf_12"/>
</dbReference>
<feature type="domain" description="Ketosynthase family 3 (KS3)" evidence="6">
    <location>
        <begin position="257"/>
        <end position="677"/>
    </location>
</feature>
<dbReference type="Proteomes" id="UP000198287">
    <property type="component" value="Unassembled WGS sequence"/>
</dbReference>
<dbReference type="InterPro" id="IPR013154">
    <property type="entry name" value="ADH-like_N"/>
</dbReference>
<dbReference type="InterPro" id="IPR036291">
    <property type="entry name" value="NAD(P)-bd_dom_sf"/>
</dbReference>
<dbReference type="Pfam" id="PF00698">
    <property type="entry name" value="Acyl_transf_1"/>
    <property type="match status" value="1"/>
</dbReference>
<dbReference type="InterPro" id="IPR042104">
    <property type="entry name" value="PKS_dehydratase_sf"/>
</dbReference>
<evidence type="ECO:0000259" key="6">
    <source>
        <dbReference type="PROSITE" id="PS52004"/>
    </source>
</evidence>
<dbReference type="Gene3D" id="3.90.180.10">
    <property type="entry name" value="Medium-chain alcohol dehydrogenases, catalytic domain"/>
    <property type="match status" value="1"/>
</dbReference>
<name>A0A226EU52_FOLCA</name>
<proteinExistence type="predicted"/>
<dbReference type="PROSITE" id="PS52004">
    <property type="entry name" value="KS3_2"/>
    <property type="match status" value="1"/>
</dbReference>
<keyword evidence="1" id="KW-0596">Phosphopantetheine</keyword>
<keyword evidence="2" id="KW-0597">Phosphoprotein</keyword>
<dbReference type="InterPro" id="IPR014043">
    <property type="entry name" value="Acyl_transferase_dom"/>
</dbReference>
<sequence length="2294" mass="255624">MVVANNQRWLTCARDDEDAWKCILLARSLRQALTTRLTGVFISDEVSEMLRDKLQDEFDVCSLIGEKRMKQYPNFPFATVAKLSAWGLRGIKKFVFLDCNSLVIKNADELFRGNGIRMMTGSDKIGLIVGNPDLDKGSSYRELEMILQYEEGISSDQNFSSVFPLLGVEYGLEMSWGTGKSWSTPITGDECKIVYFCDGHPMNSPTFGDDEWEDLGLGAVEKVILNLCEKLLPEKLGKIGSVGTLGTFEPTQYENLCDSIAIIGMSSRFPGANSIDEFWKLLEAGDEGICRVPDGRWTKDNAIIRLTDVRKTQAGFLSCPIDQFDAKFFNINSADMAFMDPQQRMTLQIVWEALEHSGINPENLKNSLTGVFGGFWRDDYKEMLQQIGVINESDFFRVYMGNALGTLTARISHYFDLAGPAISTESGCSTSIVGVDLACENLRNENCKLAIAMGCNLLIHSFSVNMLNLVVSQNGRCKTFDADADGFGRAEGVAALVLKRFPDAVADGDRIWGLIRGSAVVQEGPSKSMGTPTVDCEALAMELALERAGVHPKDVSFVETHGTGTPIGDPLELAAVAKIYLKERTDVLTVGSLKTNLGHTESVCGIAGIIKTVLSMKHELIPKHLNFKSLNPDINLTGMQLPLEAIEWKKNESGKPRIAGVSSFGITGTDAHVIIQETPQAPENLNFTTAEPRQLRIFTFSGKSEESLRLQLKAYRNFLQSHLDRNSLRLEDVEFTQHIGRSHFAYRKTITASTIEELIKEIDAELEAPLTKSKPFTTTGATTPKICFLFTGQGSQYPGMSKSLYDSSLVFSTHFDKLDSMLSASYNFRLKDILWGDKSGLLKRTLYSQTSIFCVEYCLLKLWESWGIKPDTVLGHSLGEFGAAVAAGILSLEDALHLVVSRAGLVDVLPNAGMIVVGASLATVENLLKQISVRDNIWLDIAAVNTDQQTVLAGPNDFVQKFALYCENNNLKSHILDANHAFHSRLMDPVLETYNAIASTIVYNQPNKCKFISGMEGKVMKQVDANYWTKQTKERVRFMEASETALKDENTIFIEIGPHPVLTAMMMINSDNVDIDDPIVCQPSLRRKHDDWATILSSLGKLYTMGFQIKWQNFHRFSQGMKIDLPGHVFEEKQYWLSIQEDGTIPFHPLVGAHLPNASGVKIFKNDLSVHRVPFLQDHVLGNKLIFPGAAMLEMCLVAGFASTFPSEGNYPGGTTTSGICVKNFSIESPVCLNDKKSTEFQVVVTKSNDSGDPVSTVYTKLYLDSSNFKWIRHASATFDSSPAAAPTTDVLSLDFIKSRCTEQISSGYDYKAIEDLGYNFGPAFKILKTAWTVKEEASLSSSSQDFLFEFNATDDPDQFKVHPCVIDAMFQAQILGMGMRINKPYSKTMMVPLQVENFTCWGSPKTKSGYIYVTQAEAEGEKDVYLYDSTGQLIAKMKGTEFVETTLNNINALIDSQKNPYPRMYEQAYRDFLGPCERRVRHDDFTALKFTEAESVKHNSFTPEEEDFYNSSNELFALYMVKALVKLGFNERIAVGQDFQWPDISEELNVAATQNKFLRYILMELAEDKWLQITHTSLERISFKVIKAFTNSETLSSRIEYLKNQIRSRPVGVQDVNCVEPLGENLSDILSGNLSALSILFPEGTNVRGPAEIYYTDSLFARKSELLTQYSIPQFVNNFTRLPSEKASLSKPIVRILEVGAGTGAATKLILPLLVNDNNNSKFEYTYTDISNAFLHKGEELFENTGILTKFDVLNIEEDPLTQGYIPGHYDAVMASYVVHATRDIKETLNNIKKLLKPSGNLIMLELTNPNRPVKLLFGGLEQFWSFNDVNLRPYNCELSVSKWKQVFQECGFIDFASLNSYNWKNALISGRLDPNANVFQTNVMDSFNLTHNNLPTWVVFGNNDAACNEIVLKLQQCGRRVVLVTPSQFTASKLEEEIFKILSDSFTKDSARPEGIAYLWGLSNSFTYQEIIEPYLYIGKYLSHAAVNVKIIAFTRGNLSTGPSDFVFNRPDASPLIGLTNAMINEIPGLIGKCIDMDQVSSGDPDIVLEAFTEIFTMDQETIVVYRKNRRHVPRLQPYRMRNNSVEIPSCSRYRMILPTSNMISDLRFAPFKLPPLGDDEIEIEVKAYAMNFRDLMVVIKPDPVFESFTTVGIDYSGVVVGVGSNIDCWKIGDRVLGARCDGNAMPSHVITKGKHVYQMPGGMTFADGATLPVAYTTVSLCFLEIAKIKEGDVILIHTASGGVGLAAIVVAQWKKCKIVATAGSHRKRQYLRNLGVEHGRLMLTIVLLTNY</sequence>
<dbReference type="SUPFAM" id="SSF50129">
    <property type="entry name" value="GroES-like"/>
    <property type="match status" value="1"/>
</dbReference>
<dbReference type="SUPFAM" id="SSF53901">
    <property type="entry name" value="Thiolase-like"/>
    <property type="match status" value="1"/>
</dbReference>
<dbReference type="InterPro" id="IPR016039">
    <property type="entry name" value="Thiolase-like"/>
</dbReference>
<gene>
    <name evidence="8" type="ORF">Fcan01_05353</name>
</gene>
<dbReference type="Gene3D" id="3.40.47.10">
    <property type="match status" value="1"/>
</dbReference>
<dbReference type="Gene3D" id="3.30.70.3290">
    <property type="match status" value="1"/>
</dbReference>
<evidence type="ECO:0000256" key="2">
    <source>
        <dbReference type="ARBA" id="ARBA00022553"/>
    </source>
</evidence>
<dbReference type="Pfam" id="PF21089">
    <property type="entry name" value="PKS_DH_N"/>
    <property type="match status" value="1"/>
</dbReference>
<dbReference type="InterPro" id="IPR016036">
    <property type="entry name" value="Malonyl_transacylase_ACP-bd"/>
</dbReference>
<feature type="active site" description="Proton acceptor; for dehydratase activity" evidence="5">
    <location>
        <position position="1179"/>
    </location>
</feature>
<dbReference type="UniPathway" id="UPA00094"/>